<dbReference type="Pfam" id="PF06200">
    <property type="entry name" value="tify"/>
    <property type="match status" value="1"/>
</dbReference>
<gene>
    <name evidence="5" type="ORF">F0562_025350</name>
</gene>
<evidence type="ECO:0000313" key="5">
    <source>
        <dbReference type="EMBL" id="KAA8541380.1"/>
    </source>
</evidence>
<evidence type="ECO:0000256" key="3">
    <source>
        <dbReference type="SAM" id="MobiDB-lite"/>
    </source>
</evidence>
<dbReference type="AlphaFoldDB" id="A0A5J5BGJ1"/>
<dbReference type="Proteomes" id="UP000325577">
    <property type="component" value="Linkage Group LG13"/>
</dbReference>
<dbReference type="PROSITE" id="PS51320">
    <property type="entry name" value="TIFY"/>
    <property type="match status" value="1"/>
</dbReference>
<evidence type="ECO:0000256" key="1">
    <source>
        <dbReference type="ARBA" id="ARBA00008614"/>
    </source>
</evidence>
<accession>A0A5J5BGJ1</accession>
<dbReference type="Pfam" id="PF09425">
    <property type="entry name" value="Jas_motif"/>
    <property type="match status" value="1"/>
</dbReference>
<dbReference type="EMBL" id="CM018036">
    <property type="protein sequence ID" value="KAA8541380.1"/>
    <property type="molecule type" value="Genomic_DNA"/>
</dbReference>
<feature type="domain" description="Tify" evidence="4">
    <location>
        <begin position="198"/>
        <end position="233"/>
    </location>
</feature>
<feature type="region of interest" description="Disordered" evidence="3">
    <location>
        <begin position="354"/>
        <end position="393"/>
    </location>
</feature>
<sequence length="393" mass="41358">MERDFMGLSSKNILVAVKEESPEGFKDSAKGSAMQWSFSNKVYVLPQFLSFKGAQEDRPRKSGYDSLTSTGFRTISSAEAFDSKHKSYSGNMQKSSTLDKQVGTHYAVTTHTSQHFDAHSVHRPHEVKILPVATNKMISVAMSAPIHQSFLASAAQNVIGSTVNPQPLGGVPVIAPVSVVPSPSSIVGTTELRDASKSSGSPAQLTIFYAGSVCVYDNISPEKAQAIMLLAGNGPSVTPNTTFTTAQVQAPMPRPSAGDGFVGNQFHMRPHCPVLPSPISVPSNVGPQTAAGSSSANEITAVKSTGAIASPSNKPEPSKAVSSLGSVPATLIPSAVPQARKASLARFLEKRKERVVSASPYGSKQSPDCSEGRSLSMNSKSSPSRQLAFQVAQ</sequence>
<dbReference type="OrthoDB" id="1939212at2759"/>
<proteinExistence type="inferred from homology"/>
<evidence type="ECO:0000256" key="2">
    <source>
        <dbReference type="RuleBase" id="RU369065"/>
    </source>
</evidence>
<feature type="compositionally biased region" description="Polar residues" evidence="3">
    <location>
        <begin position="360"/>
        <end position="393"/>
    </location>
</feature>
<dbReference type="GO" id="GO:0031347">
    <property type="term" value="P:regulation of defense response"/>
    <property type="evidence" value="ECO:0007669"/>
    <property type="project" value="UniProtKB-UniRule"/>
</dbReference>
<comment type="similarity">
    <text evidence="1 2">Belongs to the TIFY/JAZ family.</text>
</comment>
<dbReference type="GO" id="GO:2000022">
    <property type="term" value="P:regulation of jasmonic acid mediated signaling pathway"/>
    <property type="evidence" value="ECO:0007669"/>
    <property type="project" value="UniProtKB-UniRule"/>
</dbReference>
<dbReference type="PANTHER" id="PTHR33077:SF90">
    <property type="entry name" value="PROTEIN TIFY 7"/>
    <property type="match status" value="1"/>
</dbReference>
<protein>
    <recommendedName>
        <fullName evidence="2">Protein TIFY</fullName>
    </recommendedName>
    <alternativeName>
        <fullName evidence="2">Jasmonate ZIM domain-containing protein</fullName>
    </alternativeName>
</protein>
<feature type="compositionally biased region" description="Polar residues" evidence="3">
    <location>
        <begin position="280"/>
        <end position="298"/>
    </location>
</feature>
<comment type="subcellular location">
    <subcellularLocation>
        <location evidence="2">Nucleus</location>
    </subcellularLocation>
</comment>
<reference evidence="5 6" key="1">
    <citation type="submission" date="2019-09" db="EMBL/GenBank/DDBJ databases">
        <title>A chromosome-level genome assembly of the Chinese tupelo Nyssa sinensis.</title>
        <authorList>
            <person name="Yang X."/>
            <person name="Kang M."/>
            <person name="Yang Y."/>
            <person name="Xiong H."/>
            <person name="Wang M."/>
            <person name="Zhang Z."/>
            <person name="Wang Z."/>
            <person name="Wu H."/>
            <person name="Ma T."/>
            <person name="Liu J."/>
            <person name="Xi Z."/>
        </authorList>
    </citation>
    <scope>NUCLEOTIDE SEQUENCE [LARGE SCALE GENOMIC DNA]</scope>
    <source>
        <strain evidence="5">J267</strain>
        <tissue evidence="5">Leaf</tissue>
    </source>
</reference>
<organism evidence="5 6">
    <name type="scientific">Nyssa sinensis</name>
    <dbReference type="NCBI Taxonomy" id="561372"/>
    <lineage>
        <taxon>Eukaryota</taxon>
        <taxon>Viridiplantae</taxon>
        <taxon>Streptophyta</taxon>
        <taxon>Embryophyta</taxon>
        <taxon>Tracheophyta</taxon>
        <taxon>Spermatophyta</taxon>
        <taxon>Magnoliopsida</taxon>
        <taxon>eudicotyledons</taxon>
        <taxon>Gunneridae</taxon>
        <taxon>Pentapetalae</taxon>
        <taxon>asterids</taxon>
        <taxon>Cornales</taxon>
        <taxon>Nyssaceae</taxon>
        <taxon>Nyssa</taxon>
    </lineage>
</organism>
<dbReference type="InterPro" id="IPR040390">
    <property type="entry name" value="TIFY/JAZ"/>
</dbReference>
<keyword evidence="2" id="KW-0539">Nucleus</keyword>
<dbReference type="InterPro" id="IPR018467">
    <property type="entry name" value="CCT_CS"/>
</dbReference>
<evidence type="ECO:0000259" key="4">
    <source>
        <dbReference type="PROSITE" id="PS51320"/>
    </source>
</evidence>
<comment type="function">
    <text evidence="2">Repressor of jasmonate responses.</text>
</comment>
<name>A0A5J5BGJ1_9ASTE</name>
<keyword evidence="6" id="KW-1185">Reference proteome</keyword>
<dbReference type="GO" id="GO:0005634">
    <property type="term" value="C:nucleus"/>
    <property type="evidence" value="ECO:0007669"/>
    <property type="project" value="UniProtKB-SubCell"/>
</dbReference>
<evidence type="ECO:0000313" key="6">
    <source>
        <dbReference type="Proteomes" id="UP000325577"/>
    </source>
</evidence>
<dbReference type="GO" id="GO:0009611">
    <property type="term" value="P:response to wounding"/>
    <property type="evidence" value="ECO:0007669"/>
    <property type="project" value="UniProtKB-UniRule"/>
</dbReference>
<dbReference type="PANTHER" id="PTHR33077">
    <property type="entry name" value="PROTEIN TIFY 4A-RELATED-RELATED"/>
    <property type="match status" value="1"/>
</dbReference>
<comment type="domain">
    <text evidence="2">The jas domain is required for interaction with COI1.</text>
</comment>
<dbReference type="SMART" id="SM00979">
    <property type="entry name" value="TIFY"/>
    <property type="match status" value="1"/>
</dbReference>
<feature type="region of interest" description="Disordered" evidence="3">
    <location>
        <begin position="279"/>
        <end position="298"/>
    </location>
</feature>
<dbReference type="InterPro" id="IPR010399">
    <property type="entry name" value="Tify_dom"/>
</dbReference>
<keyword evidence="2" id="KW-1184">Jasmonic acid signaling pathway</keyword>